<protein>
    <submittedName>
        <fullName evidence="1">Uncharacterized protein</fullName>
    </submittedName>
</protein>
<organism evidence="1 2">
    <name type="scientific">Flavobacterium cerinum</name>
    <dbReference type="NCBI Taxonomy" id="2502784"/>
    <lineage>
        <taxon>Bacteria</taxon>
        <taxon>Pseudomonadati</taxon>
        <taxon>Bacteroidota</taxon>
        <taxon>Flavobacteriia</taxon>
        <taxon>Flavobacteriales</taxon>
        <taxon>Flavobacteriaceae</taxon>
        <taxon>Flavobacterium</taxon>
    </lineage>
</organism>
<dbReference type="OrthoDB" id="663842at2"/>
<sequence length="129" mass="14810">MDLETVRFNYEKAVSDKMICQSMIKELSTGTESAVHLAYLGAFQTIWAKHSSNPISKLRTFKKGKKNIEDAVMSKPYNIEIRLLRLSVQSNCPSFLGYRKNIEEDKKFIRSNNKNITCTFLKELIAVLT</sequence>
<dbReference type="EMBL" id="SBII01000010">
    <property type="protein sequence ID" value="RWW96729.1"/>
    <property type="molecule type" value="Genomic_DNA"/>
</dbReference>
<comment type="caution">
    <text evidence="1">The sequence shown here is derived from an EMBL/GenBank/DDBJ whole genome shotgun (WGS) entry which is preliminary data.</text>
</comment>
<dbReference type="Proteomes" id="UP000287527">
    <property type="component" value="Unassembled WGS sequence"/>
</dbReference>
<keyword evidence="2" id="KW-1185">Reference proteome</keyword>
<name>A0A444H088_9FLAO</name>
<evidence type="ECO:0000313" key="2">
    <source>
        <dbReference type="Proteomes" id="UP000287527"/>
    </source>
</evidence>
<dbReference type="AlphaFoldDB" id="A0A444H088"/>
<gene>
    <name evidence="1" type="ORF">EPI11_14135</name>
</gene>
<proteinExistence type="predicted"/>
<reference evidence="1 2" key="1">
    <citation type="submission" date="2019-01" db="EMBL/GenBank/DDBJ databases">
        <title>Flavobacterium sp. nov.,isolated from freshwater.</title>
        <authorList>
            <person name="Zhang R."/>
            <person name="Du Z.-J."/>
        </authorList>
    </citation>
    <scope>NUCLEOTIDE SEQUENCE [LARGE SCALE GENOMIC DNA]</scope>
    <source>
        <strain evidence="1 2">1E403</strain>
    </source>
</reference>
<accession>A0A444H088</accession>
<evidence type="ECO:0000313" key="1">
    <source>
        <dbReference type="EMBL" id="RWW96729.1"/>
    </source>
</evidence>